<gene>
    <name evidence="2" type="ORF">GXM19_10200</name>
</gene>
<dbReference type="PROSITE" id="PS50902">
    <property type="entry name" value="FLAVODOXIN_LIKE"/>
    <property type="match status" value="1"/>
</dbReference>
<organism evidence="2 3">
    <name type="scientific">Collinsella aerofaciens (strain ATCC 25986 / DSM 3979 / JCM 10188 / KCTC 3647 / NCTC 11838 / VPI 1003)</name>
    <dbReference type="NCBI Taxonomy" id="411903"/>
    <lineage>
        <taxon>Bacteria</taxon>
        <taxon>Bacillati</taxon>
        <taxon>Actinomycetota</taxon>
        <taxon>Coriobacteriia</taxon>
        <taxon>Coriobacteriales</taxon>
        <taxon>Coriobacteriaceae</taxon>
        <taxon>Collinsella</taxon>
    </lineage>
</organism>
<dbReference type="Gene3D" id="3.40.50.360">
    <property type="match status" value="1"/>
</dbReference>
<dbReference type="PANTHER" id="PTHR39201">
    <property type="entry name" value="EXPORTED PROTEIN-RELATED"/>
    <property type="match status" value="1"/>
</dbReference>
<evidence type="ECO:0000313" key="2">
    <source>
        <dbReference type="EMBL" id="QIA34553.1"/>
    </source>
</evidence>
<dbReference type="GO" id="GO:0009055">
    <property type="term" value="F:electron transfer activity"/>
    <property type="evidence" value="ECO:0007669"/>
    <property type="project" value="InterPro"/>
</dbReference>
<dbReference type="PROSITE" id="PS00201">
    <property type="entry name" value="FLAVODOXIN"/>
    <property type="match status" value="1"/>
</dbReference>
<dbReference type="InterPro" id="IPR001226">
    <property type="entry name" value="Flavodoxin_CS"/>
</dbReference>
<dbReference type="Pfam" id="PF12682">
    <property type="entry name" value="Flavodoxin_4"/>
    <property type="match status" value="1"/>
</dbReference>
<sequence length="173" mass="19738">MKTLILYYSYGGNTKRIAEMIQREIGGDIARMDTVVPYDGDYDEVVNQGQREIAEGYCPELKPLHIGWRDYDTIILGSPVWWYTFAPAMRSFLERADLTGKIVYPFATNGGWLGHALKDFEEACKGAIVKPGLDVQFDESMLRTSEKDIQAWINTIRTDIFCIEDVDDAPVYH</sequence>
<proteinExistence type="predicted"/>
<dbReference type="InterPro" id="IPR029039">
    <property type="entry name" value="Flavoprotein-like_sf"/>
</dbReference>
<evidence type="ECO:0000259" key="1">
    <source>
        <dbReference type="PROSITE" id="PS50902"/>
    </source>
</evidence>
<dbReference type="PANTHER" id="PTHR39201:SF1">
    <property type="entry name" value="FLAVODOXIN-LIKE DOMAIN-CONTAINING PROTEIN"/>
    <property type="match status" value="1"/>
</dbReference>
<name>A0A858B592_COLAA</name>
<dbReference type="RefSeq" id="WP_050766094.1">
    <property type="nucleotide sequence ID" value="NZ_AAVN02000002.1"/>
</dbReference>
<dbReference type="EMBL" id="CP048433">
    <property type="protein sequence ID" value="QIA34553.1"/>
    <property type="molecule type" value="Genomic_DNA"/>
</dbReference>
<reference evidence="2 3" key="1">
    <citation type="submission" date="2020-01" db="EMBL/GenBank/DDBJ databases">
        <title>Complete genome sequence of Collinsella aerofaciens JCM 10188(T).</title>
        <authorList>
            <person name="Tourlousse D.M."/>
            <person name="Sakamoto M."/>
            <person name="Miura T."/>
            <person name="Narita K."/>
            <person name="Ohashi A."/>
            <person name="Uchino Y."/>
            <person name="Yamazoe A."/>
            <person name="Kameyama K."/>
            <person name="Terauchi J."/>
            <person name="Ohkuma M."/>
            <person name="Kawasaki H."/>
            <person name="Sekiguchi Y."/>
        </authorList>
    </citation>
    <scope>NUCLEOTIDE SEQUENCE [LARGE SCALE GENOMIC DNA]</scope>
    <source>
        <strain evidence="2 3">JCM 10188</strain>
    </source>
</reference>
<dbReference type="GeneID" id="92850790"/>
<dbReference type="AlphaFoldDB" id="A0A858B592"/>
<dbReference type="Proteomes" id="UP000464211">
    <property type="component" value="Chromosome"/>
</dbReference>
<feature type="domain" description="Flavodoxin-like" evidence="1">
    <location>
        <begin position="3"/>
        <end position="157"/>
    </location>
</feature>
<protein>
    <submittedName>
        <fullName evidence="2">Flavodoxin</fullName>
    </submittedName>
</protein>
<evidence type="ECO:0000313" key="3">
    <source>
        <dbReference type="Proteomes" id="UP000464211"/>
    </source>
</evidence>
<dbReference type="SUPFAM" id="SSF52218">
    <property type="entry name" value="Flavoproteins"/>
    <property type="match status" value="1"/>
</dbReference>
<dbReference type="InterPro" id="IPR008254">
    <property type="entry name" value="Flavodoxin/NO_synth"/>
</dbReference>
<dbReference type="GO" id="GO:0010181">
    <property type="term" value="F:FMN binding"/>
    <property type="evidence" value="ECO:0007669"/>
    <property type="project" value="InterPro"/>
</dbReference>
<accession>A0A858B592</accession>